<keyword evidence="3" id="KW-0645">Protease</keyword>
<accession>S2JW27</accession>
<dbReference type="EC" id="3.4.21.-" evidence="3"/>
<dbReference type="PANTHER" id="PTHR11757">
    <property type="entry name" value="PROTEASE FAMILY S9A OLIGOPEPTIDASE"/>
    <property type="match status" value="1"/>
</dbReference>
<name>S2JW27_MUCC1</name>
<comment type="similarity">
    <text evidence="1 3">Belongs to the peptidase S9A family.</text>
</comment>
<dbReference type="InterPro" id="IPR002470">
    <property type="entry name" value="Peptidase_S9A"/>
</dbReference>
<dbReference type="eggNOG" id="KOG2237">
    <property type="taxonomic scope" value="Eukaryota"/>
</dbReference>
<gene>
    <name evidence="5" type="ORF">HMPREF1544_06211</name>
</gene>
<dbReference type="InterPro" id="IPR001375">
    <property type="entry name" value="Peptidase_S9_cat"/>
</dbReference>
<reference evidence="6" key="1">
    <citation type="submission" date="2013-05" db="EMBL/GenBank/DDBJ databases">
        <title>The Genome sequence of Mucor circinelloides f. circinelloides 1006PhL.</title>
        <authorList>
            <consortium name="The Broad Institute Genomics Platform"/>
            <person name="Cuomo C."/>
            <person name="Earl A."/>
            <person name="Findley K."/>
            <person name="Lee S.C."/>
            <person name="Walker B."/>
            <person name="Young S."/>
            <person name="Zeng Q."/>
            <person name="Gargeya S."/>
            <person name="Fitzgerald M."/>
            <person name="Haas B."/>
            <person name="Abouelleil A."/>
            <person name="Allen A.W."/>
            <person name="Alvarado L."/>
            <person name="Arachchi H.M."/>
            <person name="Berlin A.M."/>
            <person name="Chapman S.B."/>
            <person name="Gainer-Dewar J."/>
            <person name="Goldberg J."/>
            <person name="Griggs A."/>
            <person name="Gujja S."/>
            <person name="Hansen M."/>
            <person name="Howarth C."/>
            <person name="Imamovic A."/>
            <person name="Ireland A."/>
            <person name="Larimer J."/>
            <person name="McCowan C."/>
            <person name="Murphy C."/>
            <person name="Pearson M."/>
            <person name="Poon T.W."/>
            <person name="Priest M."/>
            <person name="Roberts A."/>
            <person name="Saif S."/>
            <person name="Shea T."/>
            <person name="Sisk P."/>
            <person name="Sykes S."/>
            <person name="Wortman J."/>
            <person name="Nusbaum C."/>
            <person name="Birren B."/>
        </authorList>
    </citation>
    <scope>NUCLEOTIDE SEQUENCE [LARGE SCALE GENOMIC DNA]</scope>
    <source>
        <strain evidence="6">1006PhL</strain>
    </source>
</reference>
<dbReference type="GO" id="GO:0006508">
    <property type="term" value="P:proteolysis"/>
    <property type="evidence" value="ECO:0007669"/>
    <property type="project" value="UniProtKB-KW"/>
</dbReference>
<dbReference type="Proteomes" id="UP000014254">
    <property type="component" value="Unassembled WGS sequence"/>
</dbReference>
<dbReference type="SUPFAM" id="SSF53474">
    <property type="entry name" value="alpha/beta-Hydrolases"/>
    <property type="match status" value="1"/>
</dbReference>
<keyword evidence="3" id="KW-0378">Hydrolase</keyword>
<dbReference type="PANTHER" id="PTHR11757:SF19">
    <property type="entry name" value="PROLYL ENDOPEPTIDASE-LIKE"/>
    <property type="match status" value="1"/>
</dbReference>
<comment type="function">
    <text evidence="2">Serine peptidase whose precise substrate specificity remains unclear. Does not cleave peptides after a arginine or lysine residue. Regulates trans-Golgi network morphology and sorting by regulating the membrane binding of the AP-1 complex. May play a role in the regulation of synaptic vesicle exocytosis.</text>
</comment>
<evidence type="ECO:0000256" key="2">
    <source>
        <dbReference type="ARBA" id="ARBA00045448"/>
    </source>
</evidence>
<proteinExistence type="inferred from homology"/>
<dbReference type="Gene3D" id="3.40.50.1820">
    <property type="entry name" value="alpha/beta hydrolase"/>
    <property type="match status" value="1"/>
</dbReference>
<feature type="domain" description="Peptidase S9 prolyl oligopeptidase catalytic" evidence="4">
    <location>
        <begin position="4"/>
        <end position="99"/>
    </location>
</feature>
<organism evidence="5 6">
    <name type="scientific">Mucor circinelloides f. circinelloides (strain 1006PhL)</name>
    <name type="common">Mucormycosis agent</name>
    <name type="synonym">Calyptromyces circinelloides</name>
    <dbReference type="NCBI Taxonomy" id="1220926"/>
    <lineage>
        <taxon>Eukaryota</taxon>
        <taxon>Fungi</taxon>
        <taxon>Fungi incertae sedis</taxon>
        <taxon>Mucoromycota</taxon>
        <taxon>Mucoromycotina</taxon>
        <taxon>Mucoromycetes</taxon>
        <taxon>Mucorales</taxon>
        <taxon>Mucorineae</taxon>
        <taxon>Mucoraceae</taxon>
        <taxon>Mucor</taxon>
    </lineage>
</organism>
<dbReference type="EMBL" id="KE123977">
    <property type="protein sequence ID" value="EPB86993.1"/>
    <property type="molecule type" value="Genomic_DNA"/>
</dbReference>
<keyword evidence="3" id="KW-0720">Serine protease</keyword>
<dbReference type="Pfam" id="PF00326">
    <property type="entry name" value="Peptidase_S9"/>
    <property type="match status" value="1"/>
</dbReference>
<protein>
    <recommendedName>
        <fullName evidence="3">Prolyl endopeptidase</fullName>
        <ecNumber evidence="3">3.4.21.-</ecNumber>
    </recommendedName>
</protein>
<keyword evidence="6" id="KW-1185">Reference proteome</keyword>
<evidence type="ECO:0000313" key="5">
    <source>
        <dbReference type="EMBL" id="EPB86993.1"/>
    </source>
</evidence>
<dbReference type="InterPro" id="IPR029058">
    <property type="entry name" value="AB_hydrolase_fold"/>
</dbReference>
<dbReference type="OrthoDB" id="248387at2759"/>
<dbReference type="AlphaFoldDB" id="S2JW27"/>
<dbReference type="GO" id="GO:0004252">
    <property type="term" value="F:serine-type endopeptidase activity"/>
    <property type="evidence" value="ECO:0007669"/>
    <property type="project" value="UniProtKB-UniRule"/>
</dbReference>
<dbReference type="InterPro" id="IPR051543">
    <property type="entry name" value="Serine_Peptidase_S9A"/>
</dbReference>
<evidence type="ECO:0000256" key="3">
    <source>
        <dbReference type="RuleBase" id="RU368024"/>
    </source>
</evidence>
<evidence type="ECO:0000259" key="4">
    <source>
        <dbReference type="Pfam" id="PF00326"/>
    </source>
</evidence>
<evidence type="ECO:0000256" key="1">
    <source>
        <dbReference type="ARBA" id="ARBA00005228"/>
    </source>
</evidence>
<sequence length="100" mass="10922">MKGIGGGELGKDWYEDGKLDEKMNGFKDFISVAEHLVTCKLTSPKHLIAMGTCAGGLLVGVMLHMRPDLFKALVLKVPFVDPLSPTLNPKLPLAQIEYPE</sequence>
<evidence type="ECO:0000313" key="6">
    <source>
        <dbReference type="Proteomes" id="UP000014254"/>
    </source>
</evidence>
<dbReference type="VEuPathDB" id="FungiDB:HMPREF1544_06211"/>
<dbReference type="PRINTS" id="PR00862">
    <property type="entry name" value="PROLIGOPTASE"/>
</dbReference>
<dbReference type="InParanoid" id="S2JW27"/>